<reference evidence="3" key="1">
    <citation type="submission" date="2018-05" db="EMBL/GenBank/DDBJ databases">
        <title>Draft genome of Mucuna pruriens seed.</title>
        <authorList>
            <person name="Nnadi N.E."/>
            <person name="Vos R."/>
            <person name="Hasami M.H."/>
            <person name="Devisetty U.K."/>
            <person name="Aguiy J.C."/>
        </authorList>
    </citation>
    <scope>NUCLEOTIDE SEQUENCE [LARGE SCALE GENOMIC DNA]</scope>
    <source>
        <strain evidence="3">JCA_2017</strain>
    </source>
</reference>
<keyword evidence="4" id="KW-1185">Reference proteome</keyword>
<feature type="coiled-coil region" evidence="1">
    <location>
        <begin position="15"/>
        <end position="42"/>
    </location>
</feature>
<comment type="caution">
    <text evidence="3">The sequence shown here is derived from an EMBL/GenBank/DDBJ whole genome shotgun (WGS) entry which is preliminary data.</text>
</comment>
<evidence type="ECO:0000256" key="1">
    <source>
        <dbReference type="SAM" id="Coils"/>
    </source>
</evidence>
<proteinExistence type="predicted"/>
<feature type="region of interest" description="Disordered" evidence="2">
    <location>
        <begin position="61"/>
        <end position="105"/>
    </location>
</feature>
<dbReference type="AlphaFoldDB" id="A0A371HDZ5"/>
<dbReference type="EMBL" id="QJKJ01002858">
    <property type="protein sequence ID" value="RDY01013.1"/>
    <property type="molecule type" value="Genomic_DNA"/>
</dbReference>
<gene>
    <name evidence="3" type="ORF">CR513_15716</name>
</gene>
<dbReference type="OrthoDB" id="1731207at2759"/>
<name>A0A371HDZ5_MUCPR</name>
<keyword evidence="1" id="KW-0175">Coiled coil</keyword>
<protein>
    <recommendedName>
        <fullName evidence="5">Retrotransposon gag domain-containing protein</fullName>
    </recommendedName>
</protein>
<evidence type="ECO:0000313" key="4">
    <source>
        <dbReference type="Proteomes" id="UP000257109"/>
    </source>
</evidence>
<feature type="compositionally biased region" description="Basic and acidic residues" evidence="2">
    <location>
        <begin position="95"/>
        <end position="105"/>
    </location>
</feature>
<feature type="non-terminal residue" evidence="3">
    <location>
        <position position="1"/>
    </location>
</feature>
<organism evidence="3 4">
    <name type="scientific">Mucuna pruriens</name>
    <name type="common">Velvet bean</name>
    <name type="synonym">Dolichos pruriens</name>
    <dbReference type="NCBI Taxonomy" id="157652"/>
    <lineage>
        <taxon>Eukaryota</taxon>
        <taxon>Viridiplantae</taxon>
        <taxon>Streptophyta</taxon>
        <taxon>Embryophyta</taxon>
        <taxon>Tracheophyta</taxon>
        <taxon>Spermatophyta</taxon>
        <taxon>Magnoliopsida</taxon>
        <taxon>eudicotyledons</taxon>
        <taxon>Gunneridae</taxon>
        <taxon>Pentapetalae</taxon>
        <taxon>rosids</taxon>
        <taxon>fabids</taxon>
        <taxon>Fabales</taxon>
        <taxon>Fabaceae</taxon>
        <taxon>Papilionoideae</taxon>
        <taxon>50 kb inversion clade</taxon>
        <taxon>NPAAA clade</taxon>
        <taxon>indigoferoid/millettioid clade</taxon>
        <taxon>Phaseoleae</taxon>
        <taxon>Mucuna</taxon>
    </lineage>
</organism>
<evidence type="ECO:0008006" key="5">
    <source>
        <dbReference type="Google" id="ProtNLM"/>
    </source>
</evidence>
<evidence type="ECO:0000256" key="2">
    <source>
        <dbReference type="SAM" id="MobiDB-lite"/>
    </source>
</evidence>
<dbReference type="Proteomes" id="UP000257109">
    <property type="component" value="Unassembled WGS sequence"/>
</dbReference>
<evidence type="ECO:0000313" key="3">
    <source>
        <dbReference type="EMBL" id="RDY01013.1"/>
    </source>
</evidence>
<accession>A0A371HDZ5</accession>
<sequence>MKDSSEDMESCSPKTQRMIEQLKKIEAKLEEKIDKLKKANREGLDLVKRDTKNDNAKVEALSRMKEEYRQPSLHESEGSHEEGHYSEKSVFSRTHKGDRNESQERFERIERVDRCEIHRRREEPMREDLDSGNERMKVRLVTLKFNDYVFVWWNQVLEDIKTVRRNPCDSWAELNRIMRERFVSSYYIGDLYNKLQRLYQGSKECGGVL</sequence>
<feature type="compositionally biased region" description="Basic and acidic residues" evidence="2">
    <location>
        <begin position="61"/>
        <end position="87"/>
    </location>
</feature>